<evidence type="ECO:0000313" key="2">
    <source>
        <dbReference type="Proteomes" id="UP000282674"/>
    </source>
</evidence>
<gene>
    <name evidence="1" type="ORF">EBO15_39600</name>
</gene>
<name>A0A3M2LEV0_9ACTN</name>
<dbReference type="AlphaFoldDB" id="A0A3M2LEV0"/>
<proteinExistence type="predicted"/>
<protein>
    <submittedName>
        <fullName evidence="1">Uncharacterized protein</fullName>
    </submittedName>
</protein>
<organism evidence="1 2">
    <name type="scientific">Actinomadura harenae</name>
    <dbReference type="NCBI Taxonomy" id="2483351"/>
    <lineage>
        <taxon>Bacteria</taxon>
        <taxon>Bacillati</taxon>
        <taxon>Actinomycetota</taxon>
        <taxon>Actinomycetes</taxon>
        <taxon>Streptosporangiales</taxon>
        <taxon>Thermomonosporaceae</taxon>
        <taxon>Actinomadura</taxon>
    </lineage>
</organism>
<reference evidence="1 2" key="1">
    <citation type="submission" date="2018-10" db="EMBL/GenBank/DDBJ databases">
        <title>Isolation from soil.</title>
        <authorList>
            <person name="Hu J."/>
        </authorList>
    </citation>
    <scope>NUCLEOTIDE SEQUENCE [LARGE SCALE GENOMIC DNA]</scope>
    <source>
        <strain evidence="1 2">NEAU-Ht49</strain>
    </source>
</reference>
<comment type="caution">
    <text evidence="1">The sequence shown here is derived from an EMBL/GenBank/DDBJ whole genome shotgun (WGS) entry which is preliminary data.</text>
</comment>
<sequence length="170" mass="17678">PAGFALWRRLGCGAAGPAALDRRGRGDVESATAREFWTGPLPDGAGPGHWMCVRYAYTGGRGAAYAVLADDRGLHVIGRRLDTPDCASAGGDVASAGWWRSPKGRWYYLAAASRRVTALSAQGPFQPVEADGGLLAGRGPVASVPPSGRITVVARGLDQVPVPVFRRPGG</sequence>
<dbReference type="EMBL" id="RFFG01000150">
    <property type="protein sequence ID" value="RMI36059.1"/>
    <property type="molecule type" value="Genomic_DNA"/>
</dbReference>
<evidence type="ECO:0000313" key="1">
    <source>
        <dbReference type="EMBL" id="RMI36059.1"/>
    </source>
</evidence>
<accession>A0A3M2LEV0</accession>
<keyword evidence="2" id="KW-1185">Reference proteome</keyword>
<dbReference type="Proteomes" id="UP000282674">
    <property type="component" value="Unassembled WGS sequence"/>
</dbReference>
<feature type="non-terminal residue" evidence="1">
    <location>
        <position position="1"/>
    </location>
</feature>